<dbReference type="Gene3D" id="1.20.59.20">
    <property type="match status" value="1"/>
</dbReference>
<evidence type="ECO:0000256" key="1">
    <source>
        <dbReference type="ARBA" id="ARBA00004496"/>
    </source>
</evidence>
<dbReference type="HAMAP" id="MF_01161">
    <property type="entry name" value="tRNA_Ile_lys_synt"/>
    <property type="match status" value="1"/>
</dbReference>
<organism evidence="10">
    <name type="scientific">hydrothermal vent metagenome</name>
    <dbReference type="NCBI Taxonomy" id="652676"/>
    <lineage>
        <taxon>unclassified sequences</taxon>
        <taxon>metagenomes</taxon>
        <taxon>ecological metagenomes</taxon>
    </lineage>
</organism>
<dbReference type="InterPro" id="IPR012796">
    <property type="entry name" value="Lysidine-tRNA-synth_C"/>
</dbReference>
<dbReference type="CDD" id="cd01992">
    <property type="entry name" value="TilS_N"/>
    <property type="match status" value="1"/>
</dbReference>
<proteinExistence type="inferred from homology"/>
<dbReference type="NCBIfam" id="TIGR02432">
    <property type="entry name" value="lysidine_TilS_N"/>
    <property type="match status" value="1"/>
</dbReference>
<evidence type="ECO:0000256" key="2">
    <source>
        <dbReference type="ARBA" id="ARBA00013267"/>
    </source>
</evidence>
<dbReference type="InterPro" id="IPR011063">
    <property type="entry name" value="TilS/TtcA_N"/>
</dbReference>
<reference evidence="10" key="1">
    <citation type="submission" date="2018-06" db="EMBL/GenBank/DDBJ databases">
        <authorList>
            <person name="Zhirakovskaya E."/>
        </authorList>
    </citation>
    <scope>NUCLEOTIDE SEQUENCE</scope>
</reference>
<dbReference type="Pfam" id="PF01171">
    <property type="entry name" value="ATP_bind_3"/>
    <property type="match status" value="1"/>
</dbReference>
<keyword evidence="3" id="KW-0963">Cytoplasm</keyword>
<dbReference type="AlphaFoldDB" id="A0A3B1D474"/>
<dbReference type="SMART" id="SM00977">
    <property type="entry name" value="TilS_C"/>
    <property type="match status" value="1"/>
</dbReference>
<evidence type="ECO:0000256" key="8">
    <source>
        <dbReference type="ARBA" id="ARBA00048539"/>
    </source>
</evidence>
<comment type="subcellular location">
    <subcellularLocation>
        <location evidence="1">Cytoplasm</location>
    </subcellularLocation>
</comment>
<keyword evidence="6" id="KW-0547">Nucleotide-binding</keyword>
<gene>
    <name evidence="10" type="ORF">MNBD_NITROSPIRAE01-1957</name>
</gene>
<dbReference type="Pfam" id="PF11734">
    <property type="entry name" value="TilS_C"/>
    <property type="match status" value="1"/>
</dbReference>
<dbReference type="NCBIfam" id="TIGR02433">
    <property type="entry name" value="lysidine_TilS_C"/>
    <property type="match status" value="1"/>
</dbReference>
<comment type="catalytic activity">
    <reaction evidence="8">
        <text>cytidine(34) in tRNA(Ile2) + L-lysine + ATP = lysidine(34) in tRNA(Ile2) + AMP + diphosphate + H(+)</text>
        <dbReference type="Rhea" id="RHEA:43744"/>
        <dbReference type="Rhea" id="RHEA-COMP:10625"/>
        <dbReference type="Rhea" id="RHEA-COMP:10670"/>
        <dbReference type="ChEBI" id="CHEBI:15378"/>
        <dbReference type="ChEBI" id="CHEBI:30616"/>
        <dbReference type="ChEBI" id="CHEBI:32551"/>
        <dbReference type="ChEBI" id="CHEBI:33019"/>
        <dbReference type="ChEBI" id="CHEBI:82748"/>
        <dbReference type="ChEBI" id="CHEBI:83665"/>
        <dbReference type="ChEBI" id="CHEBI:456215"/>
        <dbReference type="EC" id="6.3.4.19"/>
    </reaction>
</comment>
<evidence type="ECO:0000256" key="4">
    <source>
        <dbReference type="ARBA" id="ARBA00022598"/>
    </source>
</evidence>
<evidence type="ECO:0000256" key="5">
    <source>
        <dbReference type="ARBA" id="ARBA00022694"/>
    </source>
</evidence>
<dbReference type="SUPFAM" id="SSF52402">
    <property type="entry name" value="Adenine nucleotide alpha hydrolases-like"/>
    <property type="match status" value="1"/>
</dbReference>
<protein>
    <recommendedName>
        <fullName evidence="2">tRNA(Ile)-lysidine synthetase</fullName>
        <ecNumber evidence="2">6.3.4.19</ecNumber>
    </recommendedName>
</protein>
<keyword evidence="5" id="KW-0819">tRNA processing</keyword>
<dbReference type="GO" id="GO:0005737">
    <property type="term" value="C:cytoplasm"/>
    <property type="evidence" value="ECO:0007669"/>
    <property type="project" value="UniProtKB-SubCell"/>
</dbReference>
<sequence>MKPSLLLEKFAQAIRRFGLAPQDKVLVAVSGGPDSVCLLHLLKNLPSPFRLSLHVAHLNHQFRAEAKDEAFFVERLAKNWGLPVTLSAQPVAQICKENGLSRQAGARQVRYAFFEKTAKKTGCQWIALGHTADDQAETFLMRMLRGSGVSGLSGIPEQRDGGFIRPLMNCSRSEIIQELSRADLAFCNDPSNQQKVYLRNKIRHDLLPILESYNPKIKEALHREATLLGAEDDLIHQSMLAQLPRLDVQVTAEAVSFCVASLQGLHLALQRRVLRWGIEQLQGHLNGIAFKHIEAALLHVLSGKDGSIYQLPQGLNVQKNGLKFCVFRGHLEEGKNEFHLQESECALPKWEEAPFSVTRDFPSWNLRFLISSSSKQDDLFSACKASFDFDKISGPLFIRGWRQGDRFAPLGMGGRHKKLQDFFIDAKIKRVDRHRIPVLSSPEGILWVIGHRIDARFCATSRSLRVLTIAVQKCV</sequence>
<dbReference type="InterPro" id="IPR015262">
    <property type="entry name" value="tRNA_Ile_lys_synt_subst-bd"/>
</dbReference>
<dbReference type="SUPFAM" id="SSF82829">
    <property type="entry name" value="MesJ substrate recognition domain-like"/>
    <property type="match status" value="1"/>
</dbReference>
<dbReference type="SUPFAM" id="SSF56037">
    <property type="entry name" value="PheT/TilS domain"/>
    <property type="match status" value="1"/>
</dbReference>
<dbReference type="PANTHER" id="PTHR43033">
    <property type="entry name" value="TRNA(ILE)-LYSIDINE SYNTHASE-RELATED"/>
    <property type="match status" value="1"/>
</dbReference>
<dbReference type="GO" id="GO:0032267">
    <property type="term" value="F:tRNA(Ile)-lysidine synthase activity"/>
    <property type="evidence" value="ECO:0007669"/>
    <property type="project" value="UniProtKB-EC"/>
</dbReference>
<dbReference type="GO" id="GO:0008033">
    <property type="term" value="P:tRNA processing"/>
    <property type="evidence" value="ECO:0007669"/>
    <property type="project" value="UniProtKB-KW"/>
</dbReference>
<dbReference type="Gene3D" id="3.40.50.620">
    <property type="entry name" value="HUPs"/>
    <property type="match status" value="1"/>
</dbReference>
<dbReference type="InterPro" id="IPR012094">
    <property type="entry name" value="tRNA_Ile_lys_synt"/>
</dbReference>
<dbReference type="PANTHER" id="PTHR43033:SF1">
    <property type="entry name" value="TRNA(ILE)-LYSIDINE SYNTHASE-RELATED"/>
    <property type="match status" value="1"/>
</dbReference>
<evidence type="ECO:0000256" key="7">
    <source>
        <dbReference type="ARBA" id="ARBA00022840"/>
    </source>
</evidence>
<feature type="domain" description="Lysidine-tRNA(Ile) synthetase C-terminal" evidence="9">
    <location>
        <begin position="396"/>
        <end position="469"/>
    </location>
</feature>
<evidence type="ECO:0000259" key="9">
    <source>
        <dbReference type="SMART" id="SM00977"/>
    </source>
</evidence>
<evidence type="ECO:0000256" key="6">
    <source>
        <dbReference type="ARBA" id="ARBA00022741"/>
    </source>
</evidence>
<dbReference type="InterPro" id="IPR014729">
    <property type="entry name" value="Rossmann-like_a/b/a_fold"/>
</dbReference>
<dbReference type="EC" id="6.3.4.19" evidence="2"/>
<name>A0A3B1D474_9ZZZZ</name>
<dbReference type="Pfam" id="PF09179">
    <property type="entry name" value="TilS"/>
    <property type="match status" value="1"/>
</dbReference>
<keyword evidence="4 10" id="KW-0436">Ligase</keyword>
<dbReference type="InterPro" id="IPR012795">
    <property type="entry name" value="tRNA_Ile_lys_synt_N"/>
</dbReference>
<evidence type="ECO:0000313" key="10">
    <source>
        <dbReference type="EMBL" id="VAX31593.1"/>
    </source>
</evidence>
<keyword evidence="7" id="KW-0067">ATP-binding</keyword>
<dbReference type="EMBL" id="UOGF01000077">
    <property type="protein sequence ID" value="VAX31593.1"/>
    <property type="molecule type" value="Genomic_DNA"/>
</dbReference>
<dbReference type="GO" id="GO:0005524">
    <property type="term" value="F:ATP binding"/>
    <property type="evidence" value="ECO:0007669"/>
    <property type="project" value="UniProtKB-KW"/>
</dbReference>
<evidence type="ECO:0000256" key="3">
    <source>
        <dbReference type="ARBA" id="ARBA00022490"/>
    </source>
</evidence>
<accession>A0A3B1D474</accession>